<sequence>MVSNEIYELIMPILQTLGPDEEFLLHWPNLLGNKPVKGLPPVTRQVLHVDTAFGRISFVIILPLVPHTTLLVAPGSHTWVKAYGEHYYEGTPESARAMEDLDKVLPEHKCVRLCLQPGELIILHGNTVHAGDAGRQGDWAPRLHWYVQPDKVENETYLLNMLGKRFADKFTVPGM</sequence>
<evidence type="ECO:0000313" key="1">
    <source>
        <dbReference type="EMBL" id="KXZ40864.1"/>
    </source>
</evidence>
<evidence type="ECO:0008006" key="3">
    <source>
        <dbReference type="Google" id="ProtNLM"/>
    </source>
</evidence>
<comment type="caution">
    <text evidence="1">The sequence shown here is derived from an EMBL/GenBank/DDBJ whole genome shotgun (WGS) entry which is preliminary data.</text>
</comment>
<dbReference type="Gene3D" id="2.60.120.620">
    <property type="entry name" value="q2cbj1_9rhob like domain"/>
    <property type="match status" value="1"/>
</dbReference>
<proteinExistence type="predicted"/>
<keyword evidence="2" id="KW-1185">Reference proteome</keyword>
<protein>
    <recommendedName>
        <fullName evidence="3">Phytanoyl-CoA dioxygenase</fullName>
    </recommendedName>
</protein>
<dbReference type="Pfam" id="PF05721">
    <property type="entry name" value="PhyH"/>
    <property type="match status" value="1"/>
</dbReference>
<gene>
    <name evidence="1" type="ORF">GPECTOR_1718g828</name>
</gene>
<reference evidence="2" key="1">
    <citation type="journal article" date="2016" name="Nat. Commun.">
        <title>The Gonium pectorale genome demonstrates co-option of cell cycle regulation during the evolution of multicellularity.</title>
        <authorList>
            <person name="Hanschen E.R."/>
            <person name="Marriage T.N."/>
            <person name="Ferris P.J."/>
            <person name="Hamaji T."/>
            <person name="Toyoda A."/>
            <person name="Fujiyama A."/>
            <person name="Neme R."/>
            <person name="Noguchi H."/>
            <person name="Minakuchi Y."/>
            <person name="Suzuki M."/>
            <person name="Kawai-Toyooka H."/>
            <person name="Smith D.R."/>
            <person name="Sparks H."/>
            <person name="Anderson J."/>
            <person name="Bakaric R."/>
            <person name="Luria V."/>
            <person name="Karger A."/>
            <person name="Kirschner M.W."/>
            <person name="Durand P.M."/>
            <person name="Michod R.E."/>
            <person name="Nozaki H."/>
            <person name="Olson B.J."/>
        </authorList>
    </citation>
    <scope>NUCLEOTIDE SEQUENCE [LARGE SCALE GENOMIC DNA]</scope>
    <source>
        <strain evidence="2">NIES-2863</strain>
    </source>
</reference>
<evidence type="ECO:0000313" key="2">
    <source>
        <dbReference type="Proteomes" id="UP000075714"/>
    </source>
</evidence>
<dbReference type="InterPro" id="IPR008775">
    <property type="entry name" value="Phytyl_CoA_dOase-like"/>
</dbReference>
<dbReference type="Proteomes" id="UP000075714">
    <property type="component" value="Unassembled WGS sequence"/>
</dbReference>
<dbReference type="OrthoDB" id="547380at2759"/>
<accession>A0A150FTC9</accession>
<dbReference type="AlphaFoldDB" id="A0A150FTC9"/>
<dbReference type="SUPFAM" id="SSF51197">
    <property type="entry name" value="Clavaminate synthase-like"/>
    <property type="match status" value="1"/>
</dbReference>
<name>A0A150FTC9_GONPE</name>
<dbReference type="EMBL" id="LSYV01001709">
    <property type="protein sequence ID" value="KXZ40864.1"/>
    <property type="molecule type" value="Genomic_DNA"/>
</dbReference>
<organism evidence="1 2">
    <name type="scientific">Gonium pectorale</name>
    <name type="common">Green alga</name>
    <dbReference type="NCBI Taxonomy" id="33097"/>
    <lineage>
        <taxon>Eukaryota</taxon>
        <taxon>Viridiplantae</taxon>
        <taxon>Chlorophyta</taxon>
        <taxon>core chlorophytes</taxon>
        <taxon>Chlorophyceae</taxon>
        <taxon>CS clade</taxon>
        <taxon>Chlamydomonadales</taxon>
        <taxon>Volvocaceae</taxon>
        <taxon>Gonium</taxon>
    </lineage>
</organism>